<comment type="caution">
    <text evidence="5">The sequence shown here is derived from an EMBL/GenBank/DDBJ whole genome shotgun (WGS) entry which is preliminary data.</text>
</comment>
<dbReference type="Gene3D" id="3.30.450.40">
    <property type="match status" value="1"/>
</dbReference>
<dbReference type="EMBL" id="JBBDHD010000219">
    <property type="protein sequence ID" value="MFH7600383.1"/>
    <property type="molecule type" value="Genomic_DNA"/>
</dbReference>
<dbReference type="RefSeq" id="WP_395513958.1">
    <property type="nucleotide sequence ID" value="NZ_JBBDHD010000219.1"/>
</dbReference>
<evidence type="ECO:0000256" key="1">
    <source>
        <dbReference type="ARBA" id="ARBA00023015"/>
    </source>
</evidence>
<evidence type="ECO:0000313" key="6">
    <source>
        <dbReference type="Proteomes" id="UP001610631"/>
    </source>
</evidence>
<dbReference type="InterPro" id="IPR029016">
    <property type="entry name" value="GAF-like_dom_sf"/>
</dbReference>
<dbReference type="PROSITE" id="PS50921">
    <property type="entry name" value="ANTAR"/>
    <property type="match status" value="1"/>
</dbReference>
<dbReference type="InterPro" id="IPR005561">
    <property type="entry name" value="ANTAR"/>
</dbReference>
<dbReference type="Proteomes" id="UP001610631">
    <property type="component" value="Unassembled WGS sequence"/>
</dbReference>
<keyword evidence="2" id="KW-0804">Transcription</keyword>
<keyword evidence="6" id="KW-1185">Reference proteome</keyword>
<keyword evidence="1" id="KW-0805">Transcription regulation</keyword>
<protein>
    <submittedName>
        <fullName evidence="5">ANTAR domain-containing protein</fullName>
    </submittedName>
</protein>
<dbReference type="Gene3D" id="1.10.10.10">
    <property type="entry name" value="Winged helix-like DNA-binding domain superfamily/Winged helix DNA-binding domain"/>
    <property type="match status" value="1"/>
</dbReference>
<accession>A0ABW7PPM9</accession>
<evidence type="ECO:0000256" key="3">
    <source>
        <dbReference type="SAM" id="MobiDB-lite"/>
    </source>
</evidence>
<dbReference type="SUPFAM" id="SSF55781">
    <property type="entry name" value="GAF domain-like"/>
    <property type="match status" value="1"/>
</dbReference>
<dbReference type="InterPro" id="IPR036388">
    <property type="entry name" value="WH-like_DNA-bd_sf"/>
</dbReference>
<sequence>MPLDRSGPGGPRARDDPGIRAPTAGPGAVARTLVRMLDGVPAELVPARLCEAVLGLLPVSGLAMSLGGEGGGDIPLHASDGTARRLAQLQFTLGEGPGVRAAEVFAPVLAPDLAGGTDAHRWPLFAPRAVAAGARSVFALPLGTSTVVLGTMDLYRDTPGMLKAADLRAAMLAADAVTVLLVAFDHGPAPVEGVAAWLHDAENHRTEVYQAAGMIMSQLRLGADEALALLRARAFREGRTATEVARDVIGHTTDLRENGRAEG</sequence>
<evidence type="ECO:0000256" key="2">
    <source>
        <dbReference type="ARBA" id="ARBA00023163"/>
    </source>
</evidence>
<gene>
    <name evidence="5" type="ORF">WDV06_35580</name>
</gene>
<dbReference type="Pfam" id="PF03861">
    <property type="entry name" value="ANTAR"/>
    <property type="match status" value="1"/>
</dbReference>
<proteinExistence type="predicted"/>
<dbReference type="SMART" id="SM01012">
    <property type="entry name" value="ANTAR"/>
    <property type="match status" value="1"/>
</dbReference>
<evidence type="ECO:0000313" key="5">
    <source>
        <dbReference type="EMBL" id="MFH7600383.1"/>
    </source>
</evidence>
<reference evidence="5 6" key="1">
    <citation type="submission" date="2024-03" db="EMBL/GenBank/DDBJ databases">
        <title>Whole genome sequencing of Streptomyces racemochromogenes, to identify antimicrobial biosynthetic gene clusters.</title>
        <authorList>
            <person name="Suryawanshi P."/>
            <person name="Krishnaraj P.U."/>
            <person name="Arun Y.P."/>
            <person name="Suryawanshi M.P."/>
            <person name="Rakshit O."/>
        </authorList>
    </citation>
    <scope>NUCLEOTIDE SEQUENCE [LARGE SCALE GENOMIC DNA]</scope>
    <source>
        <strain evidence="5 6">AUDT626</strain>
    </source>
</reference>
<organism evidence="5 6">
    <name type="scientific">Streptomyces racemochromogenes</name>
    <dbReference type="NCBI Taxonomy" id="67353"/>
    <lineage>
        <taxon>Bacteria</taxon>
        <taxon>Bacillati</taxon>
        <taxon>Actinomycetota</taxon>
        <taxon>Actinomycetes</taxon>
        <taxon>Kitasatosporales</taxon>
        <taxon>Streptomycetaceae</taxon>
        <taxon>Streptomyces</taxon>
    </lineage>
</organism>
<feature type="region of interest" description="Disordered" evidence="3">
    <location>
        <begin position="1"/>
        <end position="24"/>
    </location>
</feature>
<name>A0ABW7PPM9_9ACTN</name>
<evidence type="ECO:0000259" key="4">
    <source>
        <dbReference type="PROSITE" id="PS50921"/>
    </source>
</evidence>
<feature type="domain" description="ANTAR" evidence="4">
    <location>
        <begin position="188"/>
        <end position="249"/>
    </location>
</feature>